<evidence type="ECO:0000259" key="6">
    <source>
        <dbReference type="PROSITE" id="PS50885"/>
    </source>
</evidence>
<dbReference type="GO" id="GO:0016020">
    <property type="term" value="C:membrane"/>
    <property type="evidence" value="ECO:0007669"/>
    <property type="project" value="InterPro"/>
</dbReference>
<dbReference type="Pfam" id="PF00672">
    <property type="entry name" value="HAMP"/>
    <property type="match status" value="1"/>
</dbReference>
<reference evidence="7" key="1">
    <citation type="journal article" date="2020" name="mSystems">
        <title>Genome- and Community-Level Interaction Insights into Carbon Utilization and Element Cycling Functions of Hydrothermarchaeota in Hydrothermal Sediment.</title>
        <authorList>
            <person name="Zhou Z."/>
            <person name="Liu Y."/>
            <person name="Xu W."/>
            <person name="Pan J."/>
            <person name="Luo Z.H."/>
            <person name="Li M."/>
        </authorList>
    </citation>
    <scope>NUCLEOTIDE SEQUENCE [LARGE SCALE GENOMIC DNA]</scope>
    <source>
        <strain evidence="7">HyVt-483</strain>
    </source>
</reference>
<dbReference type="Gene3D" id="1.10.287.950">
    <property type="entry name" value="Methyl-accepting chemotaxis protein"/>
    <property type="match status" value="1"/>
</dbReference>
<dbReference type="Pfam" id="PF00015">
    <property type="entry name" value="MCPsignal"/>
    <property type="match status" value="1"/>
</dbReference>
<evidence type="ECO:0000256" key="2">
    <source>
        <dbReference type="ARBA" id="ARBA00029447"/>
    </source>
</evidence>
<sequence length="316" mass="35175">LVKGIARISDGDFTYRFEVTGRDEIGEMTKDLNRMVERLSGDLMNLAEKAARVGEITGTVVSEAEGIGEEARQQKVLVERTRETSTKLTGVREETGRAEEAVKQVYELVSSGEALLNEAQNLTERTSQTVEEVWHGISHLHELSGEIGKISQTIRDIASRTNLLALNATIEAARAGEAGKGFAVVANEVKELSRQTEEATGEIERLISEISGGVEESVNLMKEILEEARSGKEKVGEVYSFFQQIFQELQTVSQTFEHTRKVVEEMAEVINREIGEIYQGAVKNEETIARLKKLSLELRNLVQDLENLIKKVKGRI</sequence>
<proteinExistence type="inferred from homology"/>
<dbReference type="SMART" id="SM00304">
    <property type="entry name" value="HAMP"/>
    <property type="match status" value="1"/>
</dbReference>
<accession>A0A7C3GD22</accession>
<keyword evidence="1 3" id="KW-0807">Transducer</keyword>
<protein>
    <submittedName>
        <fullName evidence="7">Methyl-accepting chemotaxis protein</fullName>
    </submittedName>
</protein>
<name>A0A7C3GD22_9BACT</name>
<dbReference type="PANTHER" id="PTHR32089:SF112">
    <property type="entry name" value="LYSOZYME-LIKE PROTEIN-RELATED"/>
    <property type="match status" value="1"/>
</dbReference>
<dbReference type="Proteomes" id="UP000886043">
    <property type="component" value="Unassembled WGS sequence"/>
</dbReference>
<dbReference type="PROSITE" id="PS50885">
    <property type="entry name" value="HAMP"/>
    <property type="match status" value="1"/>
</dbReference>
<comment type="similarity">
    <text evidence="2">Belongs to the methyl-accepting chemotaxis (MCP) protein family.</text>
</comment>
<keyword evidence="4" id="KW-0175">Coiled coil</keyword>
<dbReference type="InterPro" id="IPR004089">
    <property type="entry name" value="MCPsignal_dom"/>
</dbReference>
<evidence type="ECO:0000256" key="3">
    <source>
        <dbReference type="PROSITE-ProRule" id="PRU00284"/>
    </source>
</evidence>
<dbReference type="PROSITE" id="PS50111">
    <property type="entry name" value="CHEMOTAXIS_TRANSDUC_2"/>
    <property type="match status" value="1"/>
</dbReference>
<dbReference type="CDD" id="cd06225">
    <property type="entry name" value="HAMP"/>
    <property type="match status" value="1"/>
</dbReference>
<feature type="non-terminal residue" evidence="7">
    <location>
        <position position="1"/>
    </location>
</feature>
<dbReference type="SMART" id="SM00283">
    <property type="entry name" value="MA"/>
    <property type="match status" value="1"/>
</dbReference>
<dbReference type="PANTHER" id="PTHR32089">
    <property type="entry name" value="METHYL-ACCEPTING CHEMOTAXIS PROTEIN MCPB"/>
    <property type="match status" value="1"/>
</dbReference>
<feature type="domain" description="Methyl-accepting transducer" evidence="5">
    <location>
        <begin position="45"/>
        <end position="281"/>
    </location>
</feature>
<feature type="coiled-coil region" evidence="4">
    <location>
        <begin position="284"/>
        <end position="315"/>
    </location>
</feature>
<comment type="caution">
    <text evidence="7">The sequence shown here is derived from an EMBL/GenBank/DDBJ whole genome shotgun (WGS) entry which is preliminary data.</text>
</comment>
<evidence type="ECO:0000256" key="4">
    <source>
        <dbReference type="SAM" id="Coils"/>
    </source>
</evidence>
<gene>
    <name evidence="7" type="ORF">ENJ40_01895</name>
</gene>
<dbReference type="EMBL" id="DRMH01000019">
    <property type="protein sequence ID" value="HFC97197.1"/>
    <property type="molecule type" value="Genomic_DNA"/>
</dbReference>
<evidence type="ECO:0000256" key="1">
    <source>
        <dbReference type="ARBA" id="ARBA00023224"/>
    </source>
</evidence>
<evidence type="ECO:0000313" key="7">
    <source>
        <dbReference type="EMBL" id="HFC97197.1"/>
    </source>
</evidence>
<dbReference type="InterPro" id="IPR003660">
    <property type="entry name" value="HAMP_dom"/>
</dbReference>
<feature type="domain" description="HAMP" evidence="6">
    <location>
        <begin position="1"/>
        <end position="44"/>
    </location>
</feature>
<organism evidence="7">
    <name type="scientific">Thermosulfurimonas dismutans</name>
    <dbReference type="NCBI Taxonomy" id="999894"/>
    <lineage>
        <taxon>Bacteria</taxon>
        <taxon>Pseudomonadati</taxon>
        <taxon>Thermodesulfobacteriota</taxon>
        <taxon>Thermodesulfobacteria</taxon>
        <taxon>Thermodesulfobacteriales</taxon>
        <taxon>Thermodesulfobacteriaceae</taxon>
        <taxon>Thermosulfurimonas</taxon>
    </lineage>
</organism>
<dbReference type="SUPFAM" id="SSF58104">
    <property type="entry name" value="Methyl-accepting chemotaxis protein (MCP) signaling domain"/>
    <property type="match status" value="1"/>
</dbReference>
<dbReference type="AlphaFoldDB" id="A0A7C3GD22"/>
<dbReference type="GO" id="GO:0007165">
    <property type="term" value="P:signal transduction"/>
    <property type="evidence" value="ECO:0007669"/>
    <property type="project" value="UniProtKB-KW"/>
</dbReference>
<evidence type="ECO:0000259" key="5">
    <source>
        <dbReference type="PROSITE" id="PS50111"/>
    </source>
</evidence>